<reference evidence="1" key="1">
    <citation type="journal article" date="2015" name="Nature">
        <title>Complex archaea that bridge the gap between prokaryotes and eukaryotes.</title>
        <authorList>
            <person name="Spang A."/>
            <person name="Saw J.H."/>
            <person name="Jorgensen S.L."/>
            <person name="Zaremba-Niedzwiedzka K."/>
            <person name="Martijn J."/>
            <person name="Lind A.E."/>
            <person name="van Eijk R."/>
            <person name="Schleper C."/>
            <person name="Guy L."/>
            <person name="Ettema T.J."/>
        </authorList>
    </citation>
    <scope>NUCLEOTIDE SEQUENCE</scope>
</reference>
<dbReference type="EMBL" id="LAZR01027037">
    <property type="protein sequence ID" value="KKL66954.1"/>
    <property type="molecule type" value="Genomic_DNA"/>
</dbReference>
<sequence length="44" mass="4840">MAWTYEQKFNALNTADLVGQDSWSQQAAGITFNVVTDAAARYDA</sequence>
<dbReference type="AlphaFoldDB" id="A0A0F9DYZ7"/>
<feature type="non-terminal residue" evidence="1">
    <location>
        <position position="44"/>
    </location>
</feature>
<gene>
    <name evidence="1" type="ORF">LCGC14_2139830</name>
</gene>
<evidence type="ECO:0000313" key="1">
    <source>
        <dbReference type="EMBL" id="KKL66954.1"/>
    </source>
</evidence>
<proteinExistence type="predicted"/>
<name>A0A0F9DYZ7_9ZZZZ</name>
<protein>
    <submittedName>
        <fullName evidence="1">Uncharacterized protein</fullName>
    </submittedName>
</protein>
<organism evidence="1">
    <name type="scientific">marine sediment metagenome</name>
    <dbReference type="NCBI Taxonomy" id="412755"/>
    <lineage>
        <taxon>unclassified sequences</taxon>
        <taxon>metagenomes</taxon>
        <taxon>ecological metagenomes</taxon>
    </lineage>
</organism>
<comment type="caution">
    <text evidence="1">The sequence shown here is derived from an EMBL/GenBank/DDBJ whole genome shotgun (WGS) entry which is preliminary data.</text>
</comment>
<accession>A0A0F9DYZ7</accession>